<name>A0A4W5L6D1_9TELE</name>
<evidence type="ECO:0000256" key="1">
    <source>
        <dbReference type="ARBA" id="ARBA00004141"/>
    </source>
</evidence>
<evidence type="ECO:0000313" key="4">
    <source>
        <dbReference type="Proteomes" id="UP000314982"/>
    </source>
</evidence>
<keyword evidence="2" id="KW-0812">Transmembrane</keyword>
<dbReference type="Proteomes" id="UP000314982">
    <property type="component" value="Unassembled WGS sequence"/>
</dbReference>
<comment type="subcellular location">
    <subcellularLocation>
        <location evidence="1">Membrane</location>
        <topology evidence="1">Multi-pass membrane protein</topology>
    </subcellularLocation>
</comment>
<evidence type="ECO:0008006" key="5">
    <source>
        <dbReference type="Google" id="ProtNLM"/>
    </source>
</evidence>
<feature type="transmembrane region" description="Helical" evidence="2">
    <location>
        <begin position="103"/>
        <end position="122"/>
    </location>
</feature>
<dbReference type="PANTHER" id="PTHR11360">
    <property type="entry name" value="MONOCARBOXYLATE TRANSPORTER"/>
    <property type="match status" value="1"/>
</dbReference>
<reference evidence="3" key="3">
    <citation type="submission" date="2025-09" db="UniProtKB">
        <authorList>
            <consortium name="Ensembl"/>
        </authorList>
    </citation>
    <scope>IDENTIFICATION</scope>
</reference>
<dbReference type="STRING" id="62062.ENSHHUP00000021051"/>
<dbReference type="Ensembl" id="ENSHHUT00000021843.1">
    <property type="protein sequence ID" value="ENSHHUP00000021051.1"/>
    <property type="gene ID" value="ENSHHUG00000013198.1"/>
</dbReference>
<proteinExistence type="predicted"/>
<keyword evidence="2" id="KW-1133">Transmembrane helix</keyword>
<keyword evidence="2" id="KW-0472">Membrane</keyword>
<dbReference type="PANTHER" id="PTHR11360:SF92">
    <property type="entry name" value="MAJOR FACILITATOR SUPERFAMILY (MFS) PROFILE DOMAIN-CONTAINING PROTEIN"/>
    <property type="match status" value="1"/>
</dbReference>
<feature type="transmembrane region" description="Helical" evidence="2">
    <location>
        <begin position="77"/>
        <end position="97"/>
    </location>
</feature>
<evidence type="ECO:0000313" key="3">
    <source>
        <dbReference type="Ensembl" id="ENSHHUP00000021051.1"/>
    </source>
</evidence>
<dbReference type="AlphaFoldDB" id="A0A4W5L6D1"/>
<keyword evidence="4" id="KW-1185">Reference proteome</keyword>
<dbReference type="InterPro" id="IPR036259">
    <property type="entry name" value="MFS_trans_sf"/>
</dbReference>
<organism evidence="3 4">
    <name type="scientific">Hucho hucho</name>
    <name type="common">huchen</name>
    <dbReference type="NCBI Taxonomy" id="62062"/>
    <lineage>
        <taxon>Eukaryota</taxon>
        <taxon>Metazoa</taxon>
        <taxon>Chordata</taxon>
        <taxon>Craniata</taxon>
        <taxon>Vertebrata</taxon>
        <taxon>Euteleostomi</taxon>
        <taxon>Actinopterygii</taxon>
        <taxon>Neopterygii</taxon>
        <taxon>Teleostei</taxon>
        <taxon>Protacanthopterygii</taxon>
        <taxon>Salmoniformes</taxon>
        <taxon>Salmonidae</taxon>
        <taxon>Salmoninae</taxon>
        <taxon>Hucho</taxon>
    </lineage>
</organism>
<dbReference type="SUPFAM" id="SSF103473">
    <property type="entry name" value="MFS general substrate transporter"/>
    <property type="match status" value="1"/>
</dbReference>
<reference evidence="3" key="2">
    <citation type="submission" date="2025-08" db="UniProtKB">
        <authorList>
            <consortium name="Ensembl"/>
        </authorList>
    </citation>
    <scope>IDENTIFICATION</scope>
</reference>
<accession>A0A4W5L6D1</accession>
<dbReference type="GO" id="GO:0008028">
    <property type="term" value="F:monocarboxylic acid transmembrane transporter activity"/>
    <property type="evidence" value="ECO:0007669"/>
    <property type="project" value="TreeGrafter"/>
</dbReference>
<dbReference type="GeneTree" id="ENSGT00940000164303"/>
<protein>
    <recommendedName>
        <fullName evidence="5">Major facilitator superfamily (MFS) profile domain-containing protein</fullName>
    </recommendedName>
</protein>
<evidence type="ECO:0000256" key="2">
    <source>
        <dbReference type="SAM" id="Phobius"/>
    </source>
</evidence>
<reference evidence="4" key="1">
    <citation type="submission" date="2018-06" db="EMBL/GenBank/DDBJ databases">
        <title>Genome assembly of Danube salmon.</title>
        <authorList>
            <person name="Macqueen D.J."/>
            <person name="Gundappa M.K."/>
        </authorList>
    </citation>
    <scope>NUCLEOTIDE SEQUENCE [LARGE SCALE GENOMIC DNA]</scope>
</reference>
<dbReference type="Gene3D" id="1.20.1250.20">
    <property type="entry name" value="MFS general substrate transporter like domains"/>
    <property type="match status" value="1"/>
</dbReference>
<dbReference type="InterPro" id="IPR050327">
    <property type="entry name" value="Proton-linked_MCT"/>
</dbReference>
<sequence length="130" mass="14470">MEIWSCGNTNPIKMMINIWNGRHQRDEDTFVLRDTYERLSKERNGANTSELYCTERAQSLTHQPLKGPVSSILVNRYGCRPVVIIGGLMVGASMVAASFGTTIIHLYLLVGVIGGFGLSFNLHPSRLEET</sequence>
<dbReference type="GO" id="GO:0016323">
    <property type="term" value="C:basolateral plasma membrane"/>
    <property type="evidence" value="ECO:0007669"/>
    <property type="project" value="TreeGrafter"/>
</dbReference>